<comment type="caution">
    <text evidence="6">The sequence shown here is derived from an EMBL/GenBank/DDBJ whole genome shotgun (WGS) entry which is preliminary data.</text>
</comment>
<gene>
    <name evidence="6" type="ORF">AW736_16300</name>
</gene>
<dbReference type="OrthoDB" id="280334at2"/>
<evidence type="ECO:0000256" key="3">
    <source>
        <dbReference type="ARBA" id="ARBA00022795"/>
    </source>
</evidence>
<proteinExistence type="inferred from homology"/>
<dbReference type="GO" id="GO:0044781">
    <property type="term" value="P:bacterial-type flagellum organization"/>
    <property type="evidence" value="ECO:0007669"/>
    <property type="project" value="UniProtKB-KW"/>
</dbReference>
<dbReference type="AlphaFoldDB" id="A0A178IF91"/>
<dbReference type="InterPro" id="IPR005648">
    <property type="entry name" value="FlgD"/>
</dbReference>
<evidence type="ECO:0000313" key="6">
    <source>
        <dbReference type="EMBL" id="OAM88660.1"/>
    </source>
</evidence>
<feature type="compositionally biased region" description="Polar residues" evidence="5">
    <location>
        <begin position="1"/>
        <end position="22"/>
    </location>
</feature>
<dbReference type="STRING" id="1184151.AW736_16300"/>
<feature type="region of interest" description="Disordered" evidence="5">
    <location>
        <begin position="1"/>
        <end position="23"/>
    </location>
</feature>
<evidence type="ECO:0000256" key="4">
    <source>
        <dbReference type="ARBA" id="ARBA00024746"/>
    </source>
</evidence>
<keyword evidence="6" id="KW-0969">Cilium</keyword>
<accession>A0A178IF91</accession>
<dbReference type="RefSeq" id="WP_084442412.1">
    <property type="nucleotide sequence ID" value="NZ_CP109796.1"/>
</dbReference>
<name>A0A178IF91_9BACT</name>
<evidence type="ECO:0000256" key="5">
    <source>
        <dbReference type="SAM" id="MobiDB-lite"/>
    </source>
</evidence>
<organism evidence="6 7">
    <name type="scientific">Termitidicoccus mucosus</name>
    <dbReference type="NCBI Taxonomy" id="1184151"/>
    <lineage>
        <taxon>Bacteria</taxon>
        <taxon>Pseudomonadati</taxon>
        <taxon>Verrucomicrobiota</taxon>
        <taxon>Opitutia</taxon>
        <taxon>Opitutales</taxon>
        <taxon>Opitutaceae</taxon>
        <taxon>Termitidicoccus</taxon>
    </lineage>
</organism>
<reference evidence="6 7" key="1">
    <citation type="submission" date="2016-01" db="EMBL/GenBank/DDBJ databases">
        <title>High potential of lignocellulose degradation of a new Verrucomicrobia species.</title>
        <authorList>
            <person name="Wang Y."/>
            <person name="Shi Y."/>
            <person name="Qiu Z."/>
            <person name="Liu S."/>
            <person name="Yang H."/>
        </authorList>
    </citation>
    <scope>NUCLEOTIDE SEQUENCE [LARGE SCALE GENOMIC DNA]</scope>
    <source>
        <strain evidence="6 7">TSB47</strain>
    </source>
</reference>
<keyword evidence="3" id="KW-1005">Bacterial flagellum biogenesis</keyword>
<protein>
    <recommendedName>
        <fullName evidence="2">Basal-body rod modification protein FlgD</fullName>
    </recommendedName>
</protein>
<keyword evidence="6" id="KW-0282">Flagellum</keyword>
<evidence type="ECO:0000313" key="7">
    <source>
        <dbReference type="Proteomes" id="UP000078486"/>
    </source>
</evidence>
<keyword evidence="6" id="KW-0966">Cell projection</keyword>
<evidence type="ECO:0000256" key="1">
    <source>
        <dbReference type="ARBA" id="ARBA00010577"/>
    </source>
</evidence>
<dbReference type="Pfam" id="PF03963">
    <property type="entry name" value="FlgD"/>
    <property type="match status" value="1"/>
</dbReference>
<comment type="function">
    <text evidence="4">Required for flagellar hook formation. May act as a scaffolding protein.</text>
</comment>
<sequence length="145" mass="15022">MSTISGIAPTSANSTADSTGSARVTKKELGQDDFLELLSVQLQNQDPLSPMDDTAFIAQMAQFSALSQTSALVKEMGYLRADVQLQAASTLLGKEVTVATGDGTITGVVDSIQADSSNVYLEVDGKLYAFGLVTGVAEPSPAATE</sequence>
<keyword evidence="7" id="KW-1185">Reference proteome</keyword>
<evidence type="ECO:0000256" key="2">
    <source>
        <dbReference type="ARBA" id="ARBA00016013"/>
    </source>
</evidence>
<dbReference type="EMBL" id="LRRQ01000126">
    <property type="protein sequence ID" value="OAM88660.1"/>
    <property type="molecule type" value="Genomic_DNA"/>
</dbReference>
<dbReference type="Proteomes" id="UP000078486">
    <property type="component" value="Unassembled WGS sequence"/>
</dbReference>
<comment type="similarity">
    <text evidence="1">Belongs to the FlgD family.</text>
</comment>